<feature type="transmembrane region" description="Helical" evidence="6">
    <location>
        <begin position="904"/>
        <end position="921"/>
    </location>
</feature>
<evidence type="ECO:0000256" key="3">
    <source>
        <dbReference type="ARBA" id="ARBA00022989"/>
    </source>
</evidence>
<dbReference type="InterPro" id="IPR049453">
    <property type="entry name" value="Memb_transporter_dom"/>
</dbReference>
<feature type="transmembrane region" description="Helical" evidence="6">
    <location>
        <begin position="849"/>
        <end position="868"/>
    </location>
</feature>
<comment type="subcellular location">
    <subcellularLocation>
        <location evidence="1">Membrane</location>
        <topology evidence="1">Multi-pass membrane protein</topology>
    </subcellularLocation>
</comment>
<feature type="region of interest" description="Disordered" evidence="5">
    <location>
        <begin position="1060"/>
        <end position="1079"/>
    </location>
</feature>
<evidence type="ECO:0000256" key="6">
    <source>
        <dbReference type="SAM" id="Phobius"/>
    </source>
</evidence>
<dbReference type="Pfam" id="PF10337">
    <property type="entry name" value="ArAE_2_N"/>
    <property type="match status" value="1"/>
</dbReference>
<proteinExistence type="predicted"/>
<evidence type="ECO:0000259" key="9">
    <source>
        <dbReference type="Pfam" id="PF13515"/>
    </source>
</evidence>
<evidence type="ECO:0000313" key="10">
    <source>
        <dbReference type="EMBL" id="KAJ8657373.1"/>
    </source>
</evidence>
<dbReference type="InterPro" id="IPR052430">
    <property type="entry name" value="IVT-Associated"/>
</dbReference>
<dbReference type="Pfam" id="PF13515">
    <property type="entry name" value="FUSC_2"/>
    <property type="match status" value="1"/>
</dbReference>
<feature type="transmembrane region" description="Helical" evidence="6">
    <location>
        <begin position="388"/>
        <end position="408"/>
    </location>
</feature>
<dbReference type="PROSITE" id="PS51257">
    <property type="entry name" value="PROKAR_LIPOPROTEIN"/>
    <property type="match status" value="1"/>
</dbReference>
<organism evidence="10 11">
    <name type="scientific">Lichtheimia ornata</name>
    <dbReference type="NCBI Taxonomy" id="688661"/>
    <lineage>
        <taxon>Eukaryota</taxon>
        <taxon>Fungi</taxon>
        <taxon>Fungi incertae sedis</taxon>
        <taxon>Mucoromycota</taxon>
        <taxon>Mucoromycotina</taxon>
        <taxon>Mucoromycetes</taxon>
        <taxon>Mucorales</taxon>
        <taxon>Lichtheimiaceae</taxon>
        <taxon>Lichtheimia</taxon>
    </lineage>
</organism>
<dbReference type="Pfam" id="PF10334">
    <property type="entry name" value="BRE4"/>
    <property type="match status" value="1"/>
</dbReference>
<dbReference type="GO" id="GO:0016020">
    <property type="term" value="C:membrane"/>
    <property type="evidence" value="ECO:0007669"/>
    <property type="project" value="UniProtKB-SubCell"/>
</dbReference>
<feature type="domain" description="Putative ER transporter 6TM N-terminal" evidence="8">
    <location>
        <begin position="312"/>
        <end position="533"/>
    </location>
</feature>
<feature type="transmembrane region" description="Helical" evidence="6">
    <location>
        <begin position="987"/>
        <end position="1004"/>
    </location>
</feature>
<evidence type="ECO:0000256" key="2">
    <source>
        <dbReference type="ARBA" id="ARBA00022692"/>
    </source>
</evidence>
<dbReference type="InterPro" id="IPR018823">
    <property type="entry name" value="ArAE_2_N"/>
</dbReference>
<protein>
    <recommendedName>
        <fullName evidence="12">DUF2421 domain-containing protein</fullName>
    </recommendedName>
</protein>
<dbReference type="PANTHER" id="PTHR47804:SF1">
    <property type="entry name" value="DUF2421 DOMAIN-CONTAINING PROTEIN"/>
    <property type="match status" value="1"/>
</dbReference>
<feature type="region of interest" description="Disordered" evidence="5">
    <location>
        <begin position="518"/>
        <end position="559"/>
    </location>
</feature>
<feature type="transmembrane region" description="Helical" evidence="6">
    <location>
        <begin position="359"/>
        <end position="376"/>
    </location>
</feature>
<evidence type="ECO:0000256" key="1">
    <source>
        <dbReference type="ARBA" id="ARBA00004141"/>
    </source>
</evidence>
<dbReference type="RefSeq" id="XP_058342286.1">
    <property type="nucleotide sequence ID" value="XM_058486951.1"/>
</dbReference>
<feature type="compositionally biased region" description="Low complexity" evidence="5">
    <location>
        <begin position="1064"/>
        <end position="1079"/>
    </location>
</feature>
<evidence type="ECO:0000259" key="8">
    <source>
        <dbReference type="Pfam" id="PF10337"/>
    </source>
</evidence>
<dbReference type="PANTHER" id="PTHR47804">
    <property type="entry name" value="60S RIBOSOMAL PROTEIN L19"/>
    <property type="match status" value="1"/>
</dbReference>
<comment type="caution">
    <text evidence="10">The sequence shown here is derived from an EMBL/GenBank/DDBJ whole genome shotgun (WGS) entry which is preliminary data.</text>
</comment>
<feature type="transmembrane region" description="Helical" evidence="6">
    <location>
        <begin position="927"/>
        <end position="944"/>
    </location>
</feature>
<feature type="transmembrane region" description="Helical" evidence="6">
    <location>
        <begin position="325"/>
        <end position="347"/>
    </location>
</feature>
<keyword evidence="3 6" id="KW-1133">Transmembrane helix</keyword>
<accession>A0AAD7V2E8</accession>
<feature type="domain" description="DUF2421" evidence="7">
    <location>
        <begin position="1100"/>
        <end position="1259"/>
    </location>
</feature>
<feature type="compositionally biased region" description="Acidic residues" evidence="5">
    <location>
        <begin position="200"/>
        <end position="210"/>
    </location>
</feature>
<feature type="compositionally biased region" description="Low complexity" evidence="5">
    <location>
        <begin position="528"/>
        <end position="545"/>
    </location>
</feature>
<sequence>MADDRSGIWKLPSEDDPSHYTMTGSAIACIHGRHSAQCVRCQQQRYHQQFPATFASSAYQLAPEQLGTSPLSSYQTAASFTNHTQQQQQRTNGWWIPRSTSGNSVTAAAVMPDAQLSKSPTSYMGTYNSSDDYNYFDVVFDDGSRQKRSVSLSTVPLYLDTNAANQYHPHHHPQQPMRREASETTLLLPKRKYEGAKMDSDDDSSDDGEEQPDRLFGLNKNPVVQRIYQWRKGLPHKQKMILKCSFAYFLGSLFTFVPFLNQIVGGTAISSHIVATVTVFFNPAKSMGGMVEAAGFGLLYGVLGLLVCLCSLACMDYLLVDHHMYLASCIVTLGVFVGGGTFLVAFLKAHLDKPSIRTASSLAFIVLFSVLIRETSASKPFDATKVELTFNVVIIGTIISVAVCYLVWPTRSTKKLKSDINATLESIRILLKLLTKTFLLDADLPDFTANKQLESAIKSHRSSFVALRSSLKEAKLEFYSLDMWRHSDGYDRTVSSLQRLAQHISGLRSSCGLQFEAMQEHQQHQRGKASAAAAPTPIPSATTKSQKQKMASSKIEPEAPIHVKADGRRRKMENELRREHSMVFYMDDDMMGESPSMERQVSNTSVLSNNNNGQHFPLDPVPETPGIEGGEGALVQFIRTIRPPMKSLAYTCKQTIIHIQAHFTGNITASTPSFELLKQNLTTALAVFEESEQRALMQLYRRKRKHKRARQQSWQQLQQQMDPRQLHSQLMQQFPAEDVFLVYFFVFCMVEFAKELMCLIEEVQAVFESDCDTMGFWAHCKEFFHLMFARASRPNDDLPEKHAAEEIFIPNNHNTTDTLQTPSPTTYIRKCFLQLWSFFSWFRNHTVRYAIKATLVSVGVAMLAFIPATQHYFREYRMEWTLITIMAVMSPTVGGTNIVAVLRVLATILGCIVAALVYTAFNGNVYLLMLCTWVFSLPCFHIILNHKHGRFGQFALLAYNLVVLYSYNHRDDLDVGDVYELAWKRCVAVSLGVIIGLVVTAYIWPYEARKELRKGLSDLLLHLSWLYKQLVSVYSETTSETDADAYSLLIEQMFYDTRTNNPDAPGTSSSSSGNGTTTGNMPTAAAMEALAARNKIRALRFQKVELALQVSLVTLRGLLTHAPNEPRLKGPFPVKMYESMLSSCQNILDKLLSMRIVILKDVWAIQVRRALMLPACKEWMDMAGNILLYFYLLASALQLKTPLPPYLPPAEKARQVLFDKLEEVLPSTSAASAQDESYMVFYAYLGMMEEVIQELDKLGENMKELYGTLVPADQWVRCFGLLEPMEQGSLDPAFVFNFDKKP</sequence>
<reference evidence="10 11" key="1">
    <citation type="submission" date="2023-03" db="EMBL/GenBank/DDBJ databases">
        <title>Genome sequence of Lichtheimia ornata CBS 291.66.</title>
        <authorList>
            <person name="Mohabir J.T."/>
            <person name="Shea T.P."/>
            <person name="Kurbessoian T."/>
            <person name="Berby B."/>
            <person name="Fontaine J."/>
            <person name="Livny J."/>
            <person name="Gnirke A."/>
            <person name="Stajich J.E."/>
            <person name="Cuomo C.A."/>
        </authorList>
    </citation>
    <scope>NUCLEOTIDE SEQUENCE [LARGE SCALE GENOMIC DNA]</scope>
    <source>
        <strain evidence="10">CBS 291.66</strain>
    </source>
</reference>
<evidence type="ECO:0000256" key="5">
    <source>
        <dbReference type="SAM" id="MobiDB-lite"/>
    </source>
</evidence>
<name>A0AAD7V2E8_9FUNG</name>
<evidence type="ECO:0000256" key="4">
    <source>
        <dbReference type="ARBA" id="ARBA00023136"/>
    </source>
</evidence>
<dbReference type="EMBL" id="JARTCD010000032">
    <property type="protein sequence ID" value="KAJ8657373.1"/>
    <property type="molecule type" value="Genomic_DNA"/>
</dbReference>
<dbReference type="GeneID" id="83214338"/>
<feature type="transmembrane region" description="Helical" evidence="6">
    <location>
        <begin position="293"/>
        <end position="319"/>
    </location>
</feature>
<evidence type="ECO:0000313" key="11">
    <source>
        <dbReference type="Proteomes" id="UP001234581"/>
    </source>
</evidence>
<dbReference type="InterPro" id="IPR018820">
    <property type="entry name" value="BRE4-related_DUF2421"/>
</dbReference>
<evidence type="ECO:0008006" key="12">
    <source>
        <dbReference type="Google" id="ProtNLM"/>
    </source>
</evidence>
<feature type="region of interest" description="Disordered" evidence="5">
    <location>
        <begin position="192"/>
        <end position="216"/>
    </location>
</feature>
<dbReference type="Proteomes" id="UP001234581">
    <property type="component" value="Unassembled WGS sequence"/>
</dbReference>
<gene>
    <name evidence="10" type="ORF">O0I10_006928</name>
</gene>
<feature type="domain" description="Integral membrane bound transporter" evidence="9">
    <location>
        <begin position="871"/>
        <end position="999"/>
    </location>
</feature>
<keyword evidence="2 6" id="KW-0812">Transmembrane</keyword>
<evidence type="ECO:0000259" key="7">
    <source>
        <dbReference type="Pfam" id="PF10334"/>
    </source>
</evidence>
<keyword evidence="4 6" id="KW-0472">Membrane</keyword>
<keyword evidence="11" id="KW-1185">Reference proteome</keyword>